<dbReference type="Proteomes" id="UP000029567">
    <property type="component" value="Unassembled WGS sequence"/>
</dbReference>
<evidence type="ECO:0000313" key="1">
    <source>
        <dbReference type="EMBL" id="KGG87387.1"/>
    </source>
</evidence>
<comment type="caution">
    <text evidence="1">The sequence shown here is derived from an EMBL/GenBank/DDBJ whole genome shotgun (WGS) entry which is preliminary data.</text>
</comment>
<accession>A0A0E3BY20</accession>
<proteinExistence type="predicted"/>
<protein>
    <submittedName>
        <fullName evidence="1">Uncharacterized protein</fullName>
    </submittedName>
</protein>
<evidence type="ECO:0000313" key="2">
    <source>
        <dbReference type="Proteomes" id="UP000029567"/>
    </source>
</evidence>
<sequence length="111" mass="12457">MLLPESDQDRNALFEYIANNGDIQGGIALNAVHGNLINRFRAQAGLNSDETVDRIIERLDASTRWQVSNAMSKMKAEPSKQTDPCKTPNKGTYKLPLMMFILGALFSYNFF</sequence>
<organism evidence="1 2">
    <name type="scientific">Comamonas thiooxydans</name>
    <dbReference type="NCBI Taxonomy" id="363952"/>
    <lineage>
        <taxon>Bacteria</taxon>
        <taxon>Pseudomonadati</taxon>
        <taxon>Pseudomonadota</taxon>
        <taxon>Betaproteobacteria</taxon>
        <taxon>Burkholderiales</taxon>
        <taxon>Comamonadaceae</taxon>
        <taxon>Comamonas</taxon>
    </lineage>
</organism>
<dbReference type="AlphaFoldDB" id="A0A0E3BY20"/>
<dbReference type="EMBL" id="AWTN01000108">
    <property type="protein sequence ID" value="KGG87387.1"/>
    <property type="molecule type" value="Genomic_DNA"/>
</dbReference>
<name>A0A0E3BY20_9BURK</name>
<reference evidence="1 2" key="1">
    <citation type="submission" date="2013-09" db="EMBL/GenBank/DDBJ databases">
        <title>High correlation between genotypes and phenotypes of environmental bacteria Comamonas testosteroni strains.</title>
        <authorList>
            <person name="Liu L."/>
            <person name="Zhu W."/>
            <person name="Xia X."/>
            <person name="Xu B."/>
            <person name="Luo M."/>
            <person name="Wang G."/>
        </authorList>
    </citation>
    <scope>NUCLEOTIDE SEQUENCE [LARGE SCALE GENOMIC DNA]</scope>
    <source>
        <strain evidence="1 2">JL14</strain>
    </source>
</reference>
<gene>
    <name evidence="1" type="ORF">P245_20195</name>
</gene>